<evidence type="ECO:0000256" key="2">
    <source>
        <dbReference type="ARBA" id="ARBA00009256"/>
    </source>
</evidence>
<dbReference type="InterPro" id="IPR003721">
    <property type="entry name" value="Pantoate_ligase"/>
</dbReference>
<organism evidence="9">
    <name type="scientific">freshwater metagenome</name>
    <dbReference type="NCBI Taxonomy" id="449393"/>
    <lineage>
        <taxon>unclassified sequences</taxon>
        <taxon>metagenomes</taxon>
        <taxon>ecological metagenomes</taxon>
    </lineage>
</organism>
<dbReference type="Gene3D" id="3.40.50.620">
    <property type="entry name" value="HUPs"/>
    <property type="match status" value="1"/>
</dbReference>
<dbReference type="CDD" id="cd00560">
    <property type="entry name" value="PanC"/>
    <property type="match status" value="1"/>
</dbReference>
<dbReference type="SUPFAM" id="SSF52374">
    <property type="entry name" value="Nucleotidylyl transferase"/>
    <property type="match status" value="1"/>
</dbReference>
<dbReference type="GO" id="GO:0015940">
    <property type="term" value="P:pantothenate biosynthetic process"/>
    <property type="evidence" value="ECO:0007669"/>
    <property type="project" value="UniProtKB-UniPathway"/>
</dbReference>
<gene>
    <name evidence="9" type="ORF">UFOPK3957_00888</name>
</gene>
<dbReference type="PANTHER" id="PTHR21299:SF1">
    <property type="entry name" value="PANTOATE--BETA-ALANINE LIGASE"/>
    <property type="match status" value="1"/>
</dbReference>
<dbReference type="Gene3D" id="3.30.1300.10">
    <property type="entry name" value="Pantoate-beta-alanine ligase, C-terminal domain"/>
    <property type="match status" value="1"/>
</dbReference>
<keyword evidence="4" id="KW-0436">Ligase</keyword>
<evidence type="ECO:0000256" key="4">
    <source>
        <dbReference type="ARBA" id="ARBA00022598"/>
    </source>
</evidence>
<dbReference type="InterPro" id="IPR014729">
    <property type="entry name" value="Rossmann-like_a/b/a_fold"/>
</dbReference>
<reference evidence="9" key="1">
    <citation type="submission" date="2020-05" db="EMBL/GenBank/DDBJ databases">
        <authorList>
            <person name="Chiriac C."/>
            <person name="Salcher M."/>
            <person name="Ghai R."/>
            <person name="Kavagutti S V."/>
        </authorList>
    </citation>
    <scope>NUCLEOTIDE SEQUENCE</scope>
</reference>
<comment type="similarity">
    <text evidence="2">Belongs to the pantothenate synthetase family.</text>
</comment>
<dbReference type="NCBIfam" id="TIGR00018">
    <property type="entry name" value="panC"/>
    <property type="match status" value="1"/>
</dbReference>
<evidence type="ECO:0000256" key="5">
    <source>
        <dbReference type="ARBA" id="ARBA00022655"/>
    </source>
</evidence>
<dbReference type="EMBL" id="CAFBOM010000136">
    <property type="protein sequence ID" value="CAB4988635.1"/>
    <property type="molecule type" value="Genomic_DNA"/>
</dbReference>
<keyword evidence="7" id="KW-0067">ATP-binding</keyword>
<keyword evidence="6" id="KW-0547">Nucleotide-binding</keyword>
<comment type="catalytic activity">
    <reaction evidence="8">
        <text>(R)-pantoate + beta-alanine + ATP = (R)-pantothenate + AMP + diphosphate + H(+)</text>
        <dbReference type="Rhea" id="RHEA:10912"/>
        <dbReference type="ChEBI" id="CHEBI:15378"/>
        <dbReference type="ChEBI" id="CHEBI:15980"/>
        <dbReference type="ChEBI" id="CHEBI:29032"/>
        <dbReference type="ChEBI" id="CHEBI:30616"/>
        <dbReference type="ChEBI" id="CHEBI:33019"/>
        <dbReference type="ChEBI" id="CHEBI:57966"/>
        <dbReference type="ChEBI" id="CHEBI:456215"/>
        <dbReference type="EC" id="6.3.2.1"/>
    </reaction>
</comment>
<dbReference type="Pfam" id="PF02569">
    <property type="entry name" value="Pantoate_ligase"/>
    <property type="match status" value="1"/>
</dbReference>
<dbReference type="GO" id="GO:0005524">
    <property type="term" value="F:ATP binding"/>
    <property type="evidence" value="ECO:0007669"/>
    <property type="project" value="UniProtKB-KW"/>
</dbReference>
<proteinExistence type="inferred from homology"/>
<dbReference type="EC" id="6.3.2.1" evidence="3"/>
<evidence type="ECO:0000313" key="9">
    <source>
        <dbReference type="EMBL" id="CAB4988635.1"/>
    </source>
</evidence>
<dbReference type="UniPathway" id="UPA00028">
    <property type="reaction ID" value="UER00005"/>
</dbReference>
<protein>
    <recommendedName>
        <fullName evidence="3">pantoate--beta-alanine ligase (AMP-forming)</fullName>
        <ecNumber evidence="3">6.3.2.1</ecNumber>
    </recommendedName>
</protein>
<dbReference type="PANTHER" id="PTHR21299">
    <property type="entry name" value="CYTIDYLATE KINASE/PANTOATE-BETA-ALANINE LIGASE"/>
    <property type="match status" value="1"/>
</dbReference>
<keyword evidence="5" id="KW-0566">Pantothenate biosynthesis</keyword>
<name>A0A6J7N8U4_9ZZZZ</name>
<dbReference type="AlphaFoldDB" id="A0A6J7N8U4"/>
<evidence type="ECO:0000256" key="3">
    <source>
        <dbReference type="ARBA" id="ARBA00012219"/>
    </source>
</evidence>
<dbReference type="InterPro" id="IPR042176">
    <property type="entry name" value="Pantoate_ligase_C"/>
</dbReference>
<evidence type="ECO:0000256" key="7">
    <source>
        <dbReference type="ARBA" id="ARBA00022840"/>
    </source>
</evidence>
<accession>A0A6J7N8U4</accession>
<dbReference type="GO" id="GO:0004592">
    <property type="term" value="F:pantoate-beta-alanine ligase activity"/>
    <property type="evidence" value="ECO:0007669"/>
    <property type="project" value="UniProtKB-EC"/>
</dbReference>
<sequence length="280" mass="29198">MSAVLVESHDALAAARRPNVPSAVVMTMGALHEGHATLIREARALVGETGCVIVTDFVNPTQFGAGEDFERYPRSLEADVLLSGAAGADLVYAPTVTEIYGDASFITVDPGPLGDILEGAARPGHFRGMLTVVAKLLHLTASDSALFGEKDYQQLVLITEMVRQLNFPTKVVAVETVREPDGLAMSSRNRYLSMQERALASVVPSALAQTVQMANDQGAAAGVNAGLAVLAAIPGVAVDYLTVTDPMLGAAKPGPGRALIAVRVGQTRLLDNLPCTVAGP</sequence>
<dbReference type="HAMAP" id="MF_00158">
    <property type="entry name" value="PanC"/>
    <property type="match status" value="1"/>
</dbReference>
<comment type="pathway">
    <text evidence="1">Cofactor biosynthesis; (R)-pantothenate biosynthesis; (R)-pantothenate from (R)-pantoate and beta-alanine: step 1/1.</text>
</comment>
<evidence type="ECO:0000256" key="6">
    <source>
        <dbReference type="ARBA" id="ARBA00022741"/>
    </source>
</evidence>
<evidence type="ECO:0000256" key="1">
    <source>
        <dbReference type="ARBA" id="ARBA00004990"/>
    </source>
</evidence>
<dbReference type="GO" id="GO:0005829">
    <property type="term" value="C:cytosol"/>
    <property type="evidence" value="ECO:0007669"/>
    <property type="project" value="TreeGrafter"/>
</dbReference>
<evidence type="ECO:0000256" key="8">
    <source>
        <dbReference type="ARBA" id="ARBA00048258"/>
    </source>
</evidence>